<dbReference type="Proteomes" id="UP000094527">
    <property type="component" value="Unassembled WGS sequence"/>
</dbReference>
<organism evidence="2 3">
    <name type="scientific">Orchesella cincta</name>
    <name type="common">Springtail</name>
    <name type="synonym">Podura cincta</name>
    <dbReference type="NCBI Taxonomy" id="48709"/>
    <lineage>
        <taxon>Eukaryota</taxon>
        <taxon>Metazoa</taxon>
        <taxon>Ecdysozoa</taxon>
        <taxon>Arthropoda</taxon>
        <taxon>Hexapoda</taxon>
        <taxon>Collembola</taxon>
        <taxon>Entomobryomorpha</taxon>
        <taxon>Entomobryoidea</taxon>
        <taxon>Orchesellidae</taxon>
        <taxon>Orchesellinae</taxon>
        <taxon>Orchesella</taxon>
    </lineage>
</organism>
<dbReference type="Pfam" id="PF08373">
    <property type="entry name" value="RAP"/>
    <property type="match status" value="1"/>
</dbReference>
<proteinExistence type="predicted"/>
<dbReference type="EMBL" id="LJIJ01000112">
    <property type="protein sequence ID" value="ODN02422.1"/>
    <property type="molecule type" value="Genomic_DNA"/>
</dbReference>
<reference evidence="2 3" key="1">
    <citation type="journal article" date="2016" name="Genome Biol. Evol.">
        <title>Gene Family Evolution Reflects Adaptation to Soil Environmental Stressors in the Genome of the Collembolan Orchesella cincta.</title>
        <authorList>
            <person name="Faddeeva-Vakhrusheva A."/>
            <person name="Derks M.F."/>
            <person name="Anvar S.Y."/>
            <person name="Agamennone V."/>
            <person name="Suring W."/>
            <person name="Smit S."/>
            <person name="van Straalen N.M."/>
            <person name="Roelofs D."/>
        </authorList>
    </citation>
    <scope>NUCLEOTIDE SEQUENCE [LARGE SCALE GENOMIC DNA]</scope>
    <source>
        <tissue evidence="2">Mixed pool</tissue>
    </source>
</reference>
<dbReference type="GO" id="GO:0016301">
    <property type="term" value="F:kinase activity"/>
    <property type="evidence" value="ECO:0007669"/>
    <property type="project" value="UniProtKB-KW"/>
</dbReference>
<dbReference type="SMART" id="SM00952">
    <property type="entry name" value="RAP"/>
    <property type="match status" value="1"/>
</dbReference>
<feature type="non-terminal residue" evidence="2">
    <location>
        <position position="662"/>
    </location>
</feature>
<dbReference type="OrthoDB" id="10064757at2759"/>
<feature type="domain" description="RAP" evidence="1">
    <location>
        <begin position="597"/>
        <end position="655"/>
    </location>
</feature>
<sequence length="662" mass="76960">MNLLKFYSQQNLLLKQCTKTWVTCHNKAFLNVSRHSVLPLRSGGGYGIYFQIRPMTRFPYRHHENMNGEKLLRSLPGYKHLLFEAPEEDGMENCERAQVSQGSASKYQSTTGDGKRWRDSVNTFIETAYSCQDELPITHPKIQEVIENVLADLKWCSDDELCQVLYHVRYFLPCPSSKDPAFMKVWSRIDEECLLRHPTWSLDFCFVVADLWYGISLARFSQFHWTLIKKLFRKVNKLSKEHFVRFMFCLNLNREMPDNSNPYDLEYSLYKLVDQLSAEEVVVIAMAFFKTQTHIRDPQLMKALMHTVMKTSDSLDSISVAAVAKLTRFCTDTKSAEDVWQFQEKFIPEIPKLSIAACTHLALSGTNSLSPNQELIQRVVDRLEENMEEARLKELERISLAMTMYNADCDKLCNMIADELQKPERADEIRKYGRCLPAILHFLSIRNILHSDLISMCLSKEFRDTYYGRGKEIFQREILCLDVVADLEIPTYNGNRLGEKSFNLIMKKNMMRLKSPTSIKVSLYQKCVFGVTDTVQLVMRDKSLCHSCGILPHHHTVAIVVCTNSEGHFVKVPQHLTEIEAYKIKKISKNDTNLTYHAIVIMGRNSYLFKSRELTGQSQLQIRQTQKLGYRTHMVHYQDWDSLRDEEQRKSYINNILKNCSE</sequence>
<accession>A0A1D2NAZ1</accession>
<evidence type="ECO:0000259" key="1">
    <source>
        <dbReference type="PROSITE" id="PS51286"/>
    </source>
</evidence>
<keyword evidence="2" id="KW-0808">Transferase</keyword>
<protein>
    <submittedName>
        <fullName evidence="2">FAST kinase domain-containing protein 5</fullName>
    </submittedName>
</protein>
<comment type="caution">
    <text evidence="2">The sequence shown here is derived from an EMBL/GenBank/DDBJ whole genome shotgun (WGS) entry which is preliminary data.</text>
</comment>
<evidence type="ECO:0000313" key="2">
    <source>
        <dbReference type="EMBL" id="ODN02422.1"/>
    </source>
</evidence>
<keyword evidence="2" id="KW-0418">Kinase</keyword>
<gene>
    <name evidence="2" type="ORF">Ocin01_04254</name>
</gene>
<dbReference type="InterPro" id="IPR013584">
    <property type="entry name" value="RAP"/>
</dbReference>
<dbReference type="PROSITE" id="PS51286">
    <property type="entry name" value="RAP"/>
    <property type="match status" value="1"/>
</dbReference>
<name>A0A1D2NAZ1_ORCCI</name>
<dbReference type="OMA" id="IAGWNNV"/>
<dbReference type="AlphaFoldDB" id="A0A1D2NAZ1"/>
<evidence type="ECO:0000313" key="3">
    <source>
        <dbReference type="Proteomes" id="UP000094527"/>
    </source>
</evidence>
<keyword evidence="3" id="KW-1185">Reference proteome</keyword>